<dbReference type="InParanoid" id="D8QDP0"/>
<evidence type="ECO:0000256" key="1">
    <source>
        <dbReference type="SAM" id="MobiDB-lite"/>
    </source>
</evidence>
<gene>
    <name evidence="2" type="ORF">SCHCODRAFT_85857</name>
</gene>
<dbReference type="HOGENOM" id="CLU_1327061_0_0_1"/>
<accession>D8QDP0</accession>
<evidence type="ECO:0000313" key="2">
    <source>
        <dbReference type="EMBL" id="EFI93718.1"/>
    </source>
</evidence>
<sequence length="207" mass="22580">MLFSLLAVLFSISSFLFVLGGVSLRFCTTSSPPLATDTFWLLIRSPYTVWPAPHHRYTGRRLTLSLSLTRPAYLSPRIHPTYTPIHPHPISPRLASHPRLPSVGPADLRRALTYSLFFLFVPLPMHSCAARFTSSLTHPASGLGPSRNGLSTEPSHIIPTPTTVAPTPGLPSPAALHGSSHPGLPALRSRPCTTTALEQKVRHLTYE</sequence>
<proteinExistence type="predicted"/>
<organism evidence="3">
    <name type="scientific">Schizophyllum commune (strain H4-8 / FGSC 9210)</name>
    <name type="common">Split gill fungus</name>
    <dbReference type="NCBI Taxonomy" id="578458"/>
    <lineage>
        <taxon>Eukaryota</taxon>
        <taxon>Fungi</taxon>
        <taxon>Dikarya</taxon>
        <taxon>Basidiomycota</taxon>
        <taxon>Agaricomycotina</taxon>
        <taxon>Agaricomycetes</taxon>
        <taxon>Agaricomycetidae</taxon>
        <taxon>Agaricales</taxon>
        <taxon>Schizophyllaceae</taxon>
        <taxon>Schizophyllum</taxon>
    </lineage>
</organism>
<evidence type="ECO:0000313" key="3">
    <source>
        <dbReference type="Proteomes" id="UP000007431"/>
    </source>
</evidence>
<reference evidence="2 3" key="1">
    <citation type="journal article" date="2010" name="Nat. Biotechnol.">
        <title>Genome sequence of the model mushroom Schizophyllum commune.</title>
        <authorList>
            <person name="Ohm R.A."/>
            <person name="de Jong J.F."/>
            <person name="Lugones L.G."/>
            <person name="Aerts A."/>
            <person name="Kothe E."/>
            <person name="Stajich J.E."/>
            <person name="de Vries R.P."/>
            <person name="Record E."/>
            <person name="Levasseur A."/>
            <person name="Baker S.E."/>
            <person name="Bartholomew K.A."/>
            <person name="Coutinho P.M."/>
            <person name="Erdmann S."/>
            <person name="Fowler T.J."/>
            <person name="Gathman A.C."/>
            <person name="Lombard V."/>
            <person name="Henrissat B."/>
            <person name="Knabe N."/>
            <person name="Kuees U."/>
            <person name="Lilly W.W."/>
            <person name="Lindquist E."/>
            <person name="Lucas S."/>
            <person name="Magnuson J.K."/>
            <person name="Piumi F."/>
            <person name="Raudaskoski M."/>
            <person name="Salamov A."/>
            <person name="Schmutz J."/>
            <person name="Schwarze F.W.M.R."/>
            <person name="vanKuyk P.A."/>
            <person name="Horton J.S."/>
            <person name="Grigoriev I.V."/>
            <person name="Woesten H.A.B."/>
        </authorList>
    </citation>
    <scope>NUCLEOTIDE SEQUENCE [LARGE SCALE GENOMIC DNA]</scope>
    <source>
        <strain evidence="3">H4-8 / FGSC 9210</strain>
    </source>
</reference>
<feature type="region of interest" description="Disordered" evidence="1">
    <location>
        <begin position="139"/>
        <end position="189"/>
    </location>
</feature>
<keyword evidence="3" id="KW-1185">Reference proteome</keyword>
<name>D8QDP0_SCHCM</name>
<dbReference type="EMBL" id="GL377310">
    <property type="protein sequence ID" value="EFI93718.1"/>
    <property type="molecule type" value="Genomic_DNA"/>
</dbReference>
<dbReference type="Proteomes" id="UP000007431">
    <property type="component" value="Unassembled WGS sequence"/>
</dbReference>
<protein>
    <submittedName>
        <fullName evidence="2">Expressed protein</fullName>
    </submittedName>
</protein>
<dbReference type="AlphaFoldDB" id="D8QDP0"/>
<dbReference type="VEuPathDB" id="FungiDB:SCHCODRAFT_02059238"/>